<proteinExistence type="predicted"/>
<dbReference type="InterPro" id="IPR032675">
    <property type="entry name" value="LRR_dom_sf"/>
</dbReference>
<sequence>MATTCHFLDLPVELRLQIYEHVLAEHQRVRRRIQPSNAHVRLLYVCKQIEQEAGPILKRYISLLHEHQIQTLLLRAHPSRLLAHVEWADVANDGRVYHVTEPEREAEDSAPLSSLHVALARMTSLKRLRVFQCRQGLPLNLQSTMSLHRSRRLGLRFERAMFPKQSPALASYALHLSPDTRVELFDTVRAHALVDLRLSGNTVTPPGQPAFSPVPALRHLTLHGITGTVFDRHPLDECFPGARLESFTYALGDRLGFELRNHHLESLAGTALGAGLRSLTLLGCSRISSGVVTRCLESLPRLEHFALHLVTVDELRSNFVLALPPSLSVFKLQVINAWYAIPLRDEERELCEAIEKVVLLREVPLEHVCVCFRAQLLAEDGRQERWARIAEERGFKLSIGPWESQLVDEI</sequence>
<evidence type="ECO:0000313" key="2">
    <source>
        <dbReference type="Proteomes" id="UP000193067"/>
    </source>
</evidence>
<dbReference type="Proteomes" id="UP000193067">
    <property type="component" value="Unassembled WGS sequence"/>
</dbReference>
<evidence type="ECO:0000313" key="1">
    <source>
        <dbReference type="EMBL" id="OSD03590.1"/>
    </source>
</evidence>
<name>A0A1Y2IR27_TRAC3</name>
<dbReference type="Gene3D" id="3.80.10.10">
    <property type="entry name" value="Ribonuclease Inhibitor"/>
    <property type="match status" value="1"/>
</dbReference>
<reference evidence="1 2" key="1">
    <citation type="journal article" date="2015" name="Biotechnol. Biofuels">
        <title>Enhanced degradation of softwood versus hardwood by the white-rot fungus Pycnoporus coccineus.</title>
        <authorList>
            <person name="Couturier M."/>
            <person name="Navarro D."/>
            <person name="Chevret D."/>
            <person name="Henrissat B."/>
            <person name="Piumi F."/>
            <person name="Ruiz-Duenas F.J."/>
            <person name="Martinez A.T."/>
            <person name="Grigoriev I.V."/>
            <person name="Riley R."/>
            <person name="Lipzen A."/>
            <person name="Berrin J.G."/>
            <person name="Master E.R."/>
            <person name="Rosso M.N."/>
        </authorList>
    </citation>
    <scope>NUCLEOTIDE SEQUENCE [LARGE SCALE GENOMIC DNA]</scope>
    <source>
        <strain evidence="1 2">BRFM310</strain>
    </source>
</reference>
<gene>
    <name evidence="1" type="ORF">PYCCODRAFT_1466958</name>
</gene>
<dbReference type="SUPFAM" id="SSF52047">
    <property type="entry name" value="RNI-like"/>
    <property type="match status" value="1"/>
</dbReference>
<organism evidence="1 2">
    <name type="scientific">Trametes coccinea (strain BRFM310)</name>
    <name type="common">Pycnoporus coccineus</name>
    <dbReference type="NCBI Taxonomy" id="1353009"/>
    <lineage>
        <taxon>Eukaryota</taxon>
        <taxon>Fungi</taxon>
        <taxon>Dikarya</taxon>
        <taxon>Basidiomycota</taxon>
        <taxon>Agaricomycotina</taxon>
        <taxon>Agaricomycetes</taxon>
        <taxon>Polyporales</taxon>
        <taxon>Polyporaceae</taxon>
        <taxon>Trametes</taxon>
    </lineage>
</organism>
<evidence type="ECO:0008006" key="3">
    <source>
        <dbReference type="Google" id="ProtNLM"/>
    </source>
</evidence>
<dbReference type="OrthoDB" id="2951834at2759"/>
<accession>A0A1Y2IR27</accession>
<protein>
    <recommendedName>
        <fullName evidence="3">F-box domain-containing protein</fullName>
    </recommendedName>
</protein>
<dbReference type="AlphaFoldDB" id="A0A1Y2IR27"/>
<keyword evidence="2" id="KW-1185">Reference proteome</keyword>
<dbReference type="EMBL" id="KZ084100">
    <property type="protein sequence ID" value="OSD03590.1"/>
    <property type="molecule type" value="Genomic_DNA"/>
</dbReference>